<sequence>MKSYPSTTVISYLHITANSIFRTCVEHGITDRVLAVCGIKGYLARLVSQGKVDQSVHDHKVELILAIFDSHFCSILHDNCNAFCFDQAVTLTDK</sequence>
<evidence type="ECO:0000313" key="2">
    <source>
        <dbReference type="Proteomes" id="UP000287853"/>
    </source>
</evidence>
<reference evidence="1 2" key="1">
    <citation type="submission" date="2017-01" db="EMBL/GenBank/DDBJ databases">
        <title>The cable genome- insights into the physiology and evolution of filamentous bacteria capable of sulfide oxidation via long distance electron transfer.</title>
        <authorList>
            <person name="Schreiber L."/>
            <person name="Bjerg J.T."/>
            <person name="Boggild A."/>
            <person name="Van De Vossenberg J."/>
            <person name="Meysman F."/>
            <person name="Nielsen L.P."/>
            <person name="Schramm A."/>
            <person name="Kjeldsen K.U."/>
        </authorList>
    </citation>
    <scope>NUCLEOTIDE SEQUENCE [LARGE SCALE GENOMIC DNA]</scope>
    <source>
        <strain evidence="1">MCF</strain>
    </source>
</reference>
<protein>
    <submittedName>
        <fullName evidence="1">Uncharacterized protein</fullName>
    </submittedName>
</protein>
<dbReference type="EMBL" id="MTKO01000070">
    <property type="protein sequence ID" value="RWX45981.1"/>
    <property type="molecule type" value="Genomic_DNA"/>
</dbReference>
<accession>A0A3S3QYX3</accession>
<comment type="caution">
    <text evidence="1">The sequence shown here is derived from an EMBL/GenBank/DDBJ whole genome shotgun (WGS) entry which is preliminary data.</text>
</comment>
<organism evidence="1 2">
    <name type="scientific">Candidatus Electrothrix aarhusensis</name>
    <dbReference type="NCBI Taxonomy" id="1859131"/>
    <lineage>
        <taxon>Bacteria</taxon>
        <taxon>Pseudomonadati</taxon>
        <taxon>Thermodesulfobacteriota</taxon>
        <taxon>Desulfobulbia</taxon>
        <taxon>Desulfobulbales</taxon>
        <taxon>Desulfobulbaceae</taxon>
        <taxon>Candidatus Electrothrix</taxon>
    </lineage>
</organism>
<dbReference type="AlphaFoldDB" id="A0A3S3QYX3"/>
<name>A0A3S3QYX3_9BACT</name>
<dbReference type="Proteomes" id="UP000287853">
    <property type="component" value="Unassembled WGS sequence"/>
</dbReference>
<gene>
    <name evidence="1" type="ORF">H206_00048</name>
</gene>
<evidence type="ECO:0000313" key="1">
    <source>
        <dbReference type="EMBL" id="RWX45981.1"/>
    </source>
</evidence>
<proteinExistence type="predicted"/>
<keyword evidence="2" id="KW-1185">Reference proteome</keyword>